<reference evidence="7 8" key="1">
    <citation type="submission" date="2020-08" db="EMBL/GenBank/DDBJ databases">
        <title>Genomic Encyclopedia of Type Strains, Phase IV (KMG-IV): sequencing the most valuable type-strain genomes for metagenomic binning, comparative biology and taxonomic classification.</title>
        <authorList>
            <person name="Goeker M."/>
        </authorList>
    </citation>
    <scope>NUCLEOTIDE SEQUENCE [LARGE SCALE GENOMIC DNA]</scope>
    <source>
        <strain evidence="7 8">DSM 25966</strain>
    </source>
</reference>
<dbReference type="EMBL" id="JACIDS010000001">
    <property type="protein sequence ID" value="MBB3929656.1"/>
    <property type="molecule type" value="Genomic_DNA"/>
</dbReference>
<dbReference type="GO" id="GO:0051537">
    <property type="term" value="F:2 iron, 2 sulfur cluster binding"/>
    <property type="evidence" value="ECO:0007669"/>
    <property type="project" value="UniProtKB-KW"/>
</dbReference>
<dbReference type="CDD" id="cd03469">
    <property type="entry name" value="Rieske_RO_Alpha_N"/>
    <property type="match status" value="1"/>
</dbReference>
<dbReference type="AlphaFoldDB" id="A0A840AMJ0"/>
<dbReference type="Pfam" id="PF19112">
    <property type="entry name" value="VanA_C"/>
    <property type="match status" value="1"/>
</dbReference>
<proteinExistence type="predicted"/>
<dbReference type="GO" id="GO:0051213">
    <property type="term" value="F:dioxygenase activity"/>
    <property type="evidence" value="ECO:0007669"/>
    <property type="project" value="UniProtKB-KW"/>
</dbReference>
<dbReference type="Gene3D" id="2.102.10.10">
    <property type="entry name" value="Rieske [2Fe-2S] iron-sulphur domain"/>
    <property type="match status" value="1"/>
</dbReference>
<dbReference type="InterPro" id="IPR036922">
    <property type="entry name" value="Rieske_2Fe-2S_sf"/>
</dbReference>
<evidence type="ECO:0000256" key="3">
    <source>
        <dbReference type="ARBA" id="ARBA00023002"/>
    </source>
</evidence>
<dbReference type="PANTHER" id="PTHR21266">
    <property type="entry name" value="IRON-SULFUR DOMAIN CONTAINING PROTEIN"/>
    <property type="match status" value="1"/>
</dbReference>
<gene>
    <name evidence="7" type="ORF">GGR25_000675</name>
</gene>
<dbReference type="InterPro" id="IPR017941">
    <property type="entry name" value="Rieske_2Fe-2S"/>
</dbReference>
<evidence type="ECO:0000256" key="4">
    <source>
        <dbReference type="ARBA" id="ARBA00023004"/>
    </source>
</evidence>
<evidence type="ECO:0000256" key="5">
    <source>
        <dbReference type="ARBA" id="ARBA00023014"/>
    </source>
</evidence>
<dbReference type="Pfam" id="PF00355">
    <property type="entry name" value="Rieske"/>
    <property type="match status" value="1"/>
</dbReference>
<dbReference type="PROSITE" id="PS51296">
    <property type="entry name" value="RIESKE"/>
    <property type="match status" value="1"/>
</dbReference>
<dbReference type="GO" id="GO:0046872">
    <property type="term" value="F:metal ion binding"/>
    <property type="evidence" value="ECO:0007669"/>
    <property type="project" value="UniProtKB-KW"/>
</dbReference>
<evidence type="ECO:0000256" key="1">
    <source>
        <dbReference type="ARBA" id="ARBA00022714"/>
    </source>
</evidence>
<feature type="domain" description="Rieske" evidence="6">
    <location>
        <begin position="13"/>
        <end position="115"/>
    </location>
</feature>
<sequence>MRVTQEPLLRKFWYCVMPMSALADKPIGMKLLGEPIVLWKDASGAPRAVKDRCLHRTAKLSLGTVEDGNIVCPYHGWAFDGGGACVKVPQDVVEKPHPFGVAGYRCVERYNHVWVALEEPFHDIPVIPEFGAPGYRQVIEFCDDWNCAPLRIMENAFDNAHFAFVHKGSFGDTDPIPPPFTLDEMEDGFVMRTEVPVRNPEGMRDAIGMTTERTVRRTANRFFVPFFRTGKITYPNGLENILCTAATPMDEARTRFVQWVIRNDTEEQVPSEKVIAFDKRVSEEDKLILESTDENVPLDASEGRELHMTCDRPGMMMRVKIRELLRPRPGQSSAA</sequence>
<keyword evidence="1" id="KW-0001">2Fe-2S</keyword>
<comment type="caution">
    <text evidence="7">The sequence shown here is derived from an EMBL/GenBank/DDBJ whole genome shotgun (WGS) entry which is preliminary data.</text>
</comment>
<dbReference type="Gene3D" id="3.90.380.10">
    <property type="entry name" value="Naphthalene 1,2-dioxygenase Alpha Subunit, Chain A, domain 1"/>
    <property type="match status" value="1"/>
</dbReference>
<evidence type="ECO:0000259" key="6">
    <source>
        <dbReference type="PROSITE" id="PS51296"/>
    </source>
</evidence>
<keyword evidence="8" id="KW-1185">Reference proteome</keyword>
<keyword evidence="3" id="KW-0560">Oxidoreductase</keyword>
<evidence type="ECO:0000256" key="2">
    <source>
        <dbReference type="ARBA" id="ARBA00022723"/>
    </source>
</evidence>
<dbReference type="Proteomes" id="UP000553963">
    <property type="component" value="Unassembled WGS sequence"/>
</dbReference>
<protein>
    <submittedName>
        <fullName evidence="7">Phenylpropionate dioxygenase-like ring-hydroxylating dioxygenase large terminal subunit</fullName>
    </submittedName>
</protein>
<keyword evidence="4" id="KW-0408">Iron</keyword>
<dbReference type="SUPFAM" id="SSF55961">
    <property type="entry name" value="Bet v1-like"/>
    <property type="match status" value="1"/>
</dbReference>
<keyword evidence="5" id="KW-0411">Iron-sulfur</keyword>
<dbReference type="InterPro" id="IPR044043">
    <property type="entry name" value="VanA_C_cat"/>
</dbReference>
<organism evidence="7 8">
    <name type="scientific">Kaistia hirudinis</name>
    <dbReference type="NCBI Taxonomy" id="1293440"/>
    <lineage>
        <taxon>Bacteria</taxon>
        <taxon>Pseudomonadati</taxon>
        <taxon>Pseudomonadota</taxon>
        <taxon>Alphaproteobacteria</taxon>
        <taxon>Hyphomicrobiales</taxon>
        <taxon>Kaistiaceae</taxon>
        <taxon>Kaistia</taxon>
    </lineage>
</organism>
<dbReference type="RefSeq" id="WP_183397291.1">
    <property type="nucleotide sequence ID" value="NZ_JACIDS010000001.1"/>
</dbReference>
<dbReference type="SUPFAM" id="SSF50022">
    <property type="entry name" value="ISP domain"/>
    <property type="match status" value="1"/>
</dbReference>
<dbReference type="InterPro" id="IPR050584">
    <property type="entry name" value="Cholesterol_7-desaturase"/>
</dbReference>
<name>A0A840AMJ0_9HYPH</name>
<accession>A0A840AMJ0</accession>
<keyword evidence="7" id="KW-0223">Dioxygenase</keyword>
<evidence type="ECO:0000313" key="7">
    <source>
        <dbReference type="EMBL" id="MBB3929656.1"/>
    </source>
</evidence>
<keyword evidence="2" id="KW-0479">Metal-binding</keyword>
<dbReference type="PANTHER" id="PTHR21266:SF60">
    <property type="entry name" value="3-KETOSTEROID-9-ALPHA-MONOOXYGENASE, OXYGENASE COMPONENT"/>
    <property type="match status" value="1"/>
</dbReference>
<evidence type="ECO:0000313" key="8">
    <source>
        <dbReference type="Proteomes" id="UP000553963"/>
    </source>
</evidence>